<evidence type="ECO:0000313" key="7">
    <source>
        <dbReference type="Proteomes" id="UP000248555"/>
    </source>
</evidence>
<dbReference type="InterPro" id="IPR004291">
    <property type="entry name" value="Transposase_IS66_central"/>
</dbReference>
<proteinExistence type="predicted"/>
<evidence type="ECO:0000259" key="4">
    <source>
        <dbReference type="Pfam" id="PF13007"/>
    </source>
</evidence>
<feature type="coiled-coil region" evidence="1">
    <location>
        <begin position="24"/>
        <end position="51"/>
    </location>
</feature>
<gene>
    <name evidence="6" type="ORF">B0I26_1282</name>
</gene>
<organism evidence="6 7">
    <name type="scientific">Paranoxybacillus vitaminiphilus</name>
    <dbReference type="NCBI Taxonomy" id="581036"/>
    <lineage>
        <taxon>Bacteria</taxon>
        <taxon>Bacillati</taxon>
        <taxon>Bacillota</taxon>
        <taxon>Bacilli</taxon>
        <taxon>Bacillales</taxon>
        <taxon>Anoxybacillaceae</taxon>
        <taxon>Paranoxybacillus</taxon>
    </lineage>
</organism>
<dbReference type="Pfam" id="PF03050">
    <property type="entry name" value="DDE_Tnp_IS66"/>
    <property type="match status" value="1"/>
</dbReference>
<evidence type="ECO:0000259" key="2">
    <source>
        <dbReference type="Pfam" id="PF03050"/>
    </source>
</evidence>
<dbReference type="InterPro" id="IPR039552">
    <property type="entry name" value="IS66_C"/>
</dbReference>
<dbReference type="Pfam" id="PF13005">
    <property type="entry name" value="zf-IS66"/>
    <property type="match status" value="1"/>
</dbReference>
<evidence type="ECO:0000256" key="1">
    <source>
        <dbReference type="SAM" id="Coils"/>
    </source>
</evidence>
<evidence type="ECO:0000259" key="3">
    <source>
        <dbReference type="Pfam" id="PF13005"/>
    </source>
</evidence>
<comment type="caution">
    <text evidence="6">The sequence shown here is derived from an EMBL/GenBank/DDBJ whole genome shotgun (WGS) entry which is preliminary data.</text>
</comment>
<keyword evidence="7" id="KW-1185">Reference proteome</keyword>
<dbReference type="InterPro" id="IPR024463">
    <property type="entry name" value="Transposase_TnpC_homeodom"/>
</dbReference>
<dbReference type="Proteomes" id="UP000248555">
    <property type="component" value="Unassembled WGS sequence"/>
</dbReference>
<evidence type="ECO:0000313" key="6">
    <source>
        <dbReference type="EMBL" id="RAK14929.1"/>
    </source>
</evidence>
<feature type="domain" description="Transposase TnpC homeodomain" evidence="4">
    <location>
        <begin position="40"/>
        <end position="112"/>
    </location>
</feature>
<dbReference type="Pfam" id="PF13007">
    <property type="entry name" value="LZ_Tnp_IS66"/>
    <property type="match status" value="1"/>
</dbReference>
<feature type="domain" description="Transposase IS66 zinc-finger binding" evidence="3">
    <location>
        <begin position="120"/>
        <end position="164"/>
    </location>
</feature>
<dbReference type="PANTHER" id="PTHR33678">
    <property type="entry name" value="BLL1576 PROTEIN"/>
    <property type="match status" value="1"/>
</dbReference>
<feature type="domain" description="Transposase IS66 central" evidence="2">
    <location>
        <begin position="184"/>
        <end position="470"/>
    </location>
</feature>
<dbReference type="EMBL" id="QLMH01000028">
    <property type="protein sequence ID" value="RAK14929.1"/>
    <property type="molecule type" value="Genomic_DNA"/>
</dbReference>
<dbReference type="NCBIfam" id="NF033517">
    <property type="entry name" value="transpos_IS66"/>
    <property type="match status" value="1"/>
</dbReference>
<accession>A0A327Y8Y0</accession>
<evidence type="ECO:0000259" key="5">
    <source>
        <dbReference type="Pfam" id="PF13817"/>
    </source>
</evidence>
<keyword evidence="1" id="KW-0175">Coiled coil</keyword>
<name>A0A327Y8Y0_9BACL</name>
<sequence length="530" mass="60949">MRGCRILLIMMKTNAQTSPTEPTIESLQAQIEELKAKIKWYEEQFRLSQQKRFGSSSEKTNDDQMVLPLFNEAEQLTDPTVPEPTHETITYRRKKKRGQREAFLNSLPTETIEYRLSDTEQACSCCGHTLHEMSVEIRKELAIIPAKVKVVEHKRFVYACRHCEQHGVETPIVTAPMPPSVFPKSLASPSIMAHIITQKYVEGLPLYRQEKYFERLGITLSRQTIANWVLYSAEKWLSVLYHHMHQTLLKQPILHADETTLQVLRESGRDATSKSYMWLYRTGNVGPPIVLYDYQPTRKGEHAKTFLDTFTGYLQVDGYSGYHKVPNVTLVGCWAHARRKFDEALKAAPPSAKGKRTVSAEGLQFCNQLYAIERTIKEASPEERYKIRLEKSKPILDLFLAWLQTKKTHVAPKSKLGEAIAYCLNQWEFLKNFLLDGRLEIDNNRSERAIKPFVIGRKNWLFSNTPRGAKGSAIVYSIVETAKANGLNPYEYLHYLFQKLPTMDLTDDEVIQTVLPWSPSLPDHCRVQTK</sequence>
<dbReference type="AlphaFoldDB" id="A0A327Y8Y0"/>
<dbReference type="InterPro" id="IPR052344">
    <property type="entry name" value="Transposase-related"/>
</dbReference>
<reference evidence="6 7" key="1">
    <citation type="submission" date="2018-06" db="EMBL/GenBank/DDBJ databases">
        <title>Genomic Encyclopedia of Type Strains, Phase III (KMG-III): the genomes of soil and plant-associated and newly described type strains.</title>
        <authorList>
            <person name="Whitman W."/>
        </authorList>
    </citation>
    <scope>NUCLEOTIDE SEQUENCE [LARGE SCALE GENOMIC DNA]</scope>
    <source>
        <strain evidence="6 7">CGMCC 1.8979</strain>
    </source>
</reference>
<dbReference type="Pfam" id="PF13817">
    <property type="entry name" value="DDE_Tnp_IS66_C"/>
    <property type="match status" value="1"/>
</dbReference>
<feature type="domain" description="Transposase IS66 C-terminal" evidence="5">
    <location>
        <begin position="477"/>
        <end position="517"/>
    </location>
</feature>
<dbReference type="InterPro" id="IPR024474">
    <property type="entry name" value="Znf_dom_IS66"/>
</dbReference>
<protein>
    <submittedName>
        <fullName evidence="6">Transposase</fullName>
    </submittedName>
</protein>